<feature type="transmembrane region" description="Helical" evidence="4">
    <location>
        <begin position="304"/>
        <end position="327"/>
    </location>
</feature>
<feature type="transmembrane region" description="Helical" evidence="4">
    <location>
        <begin position="21"/>
        <end position="38"/>
    </location>
</feature>
<reference evidence="6" key="1">
    <citation type="submission" date="2021-11" db="EMBL/GenBank/DDBJ databases">
        <title>Australian commercial rhizobial inoculants.</title>
        <authorList>
            <person name="Kohlmeier M.G."/>
            <person name="O'Hara G.W."/>
            <person name="Colombi E."/>
            <person name="Ramsay J.P."/>
            <person name="Terpolilli J."/>
        </authorList>
    </citation>
    <scope>NUCLEOTIDE SEQUENCE</scope>
    <source>
        <strain evidence="6">CC829</strain>
    </source>
</reference>
<keyword evidence="3 4" id="KW-0472">Membrane</keyword>
<proteinExistence type="predicted"/>
<dbReference type="Pfam" id="PF06779">
    <property type="entry name" value="MFS_4"/>
    <property type="match status" value="1"/>
</dbReference>
<feature type="transmembrane region" description="Helical" evidence="4">
    <location>
        <begin position="143"/>
        <end position="167"/>
    </location>
</feature>
<keyword evidence="2 4" id="KW-1133">Transmembrane helix</keyword>
<evidence type="ECO:0000313" key="7">
    <source>
        <dbReference type="Proteomes" id="UP001430990"/>
    </source>
</evidence>
<dbReference type="Proteomes" id="UP001430990">
    <property type="component" value="Chromosome"/>
</dbReference>
<dbReference type="InterPro" id="IPR010645">
    <property type="entry name" value="MFS_4"/>
</dbReference>
<dbReference type="PANTHER" id="PTHR23537:SF1">
    <property type="entry name" value="SUGAR TRANSPORTER"/>
    <property type="match status" value="1"/>
</dbReference>
<evidence type="ECO:0000256" key="3">
    <source>
        <dbReference type="ARBA" id="ARBA00023136"/>
    </source>
</evidence>
<feature type="transmembrane region" description="Helical" evidence="4">
    <location>
        <begin position="251"/>
        <end position="268"/>
    </location>
</feature>
<keyword evidence="1 4" id="KW-0812">Transmembrane</keyword>
<feature type="domain" description="Major facilitator superfamily (MFS) profile" evidence="5">
    <location>
        <begin position="18"/>
        <end position="395"/>
    </location>
</feature>
<name>A0ABY3QR92_9BRAD</name>
<dbReference type="InterPro" id="IPR036259">
    <property type="entry name" value="MFS_trans_sf"/>
</dbReference>
<dbReference type="EMBL" id="CP088100">
    <property type="protein sequence ID" value="UFW88455.1"/>
    <property type="molecule type" value="Genomic_DNA"/>
</dbReference>
<evidence type="ECO:0000313" key="6">
    <source>
        <dbReference type="EMBL" id="UFW88455.1"/>
    </source>
</evidence>
<evidence type="ECO:0000256" key="4">
    <source>
        <dbReference type="SAM" id="Phobius"/>
    </source>
</evidence>
<dbReference type="SUPFAM" id="SSF103473">
    <property type="entry name" value="MFS general substrate transporter"/>
    <property type="match status" value="1"/>
</dbReference>
<dbReference type="PANTHER" id="PTHR23537">
    <property type="match status" value="1"/>
</dbReference>
<feature type="transmembrane region" description="Helical" evidence="4">
    <location>
        <begin position="50"/>
        <end position="73"/>
    </location>
</feature>
<dbReference type="RefSeq" id="WP_231144235.1">
    <property type="nucleotide sequence ID" value="NZ_CP088100.1"/>
</dbReference>
<organism evidence="6 7">
    <name type="scientific">Bradyrhizobium barranii</name>
    <dbReference type="NCBI Taxonomy" id="2992140"/>
    <lineage>
        <taxon>Bacteria</taxon>
        <taxon>Pseudomonadati</taxon>
        <taxon>Pseudomonadota</taxon>
        <taxon>Alphaproteobacteria</taxon>
        <taxon>Hyphomicrobiales</taxon>
        <taxon>Nitrobacteraceae</taxon>
        <taxon>Bradyrhizobium</taxon>
    </lineage>
</organism>
<feature type="transmembrane region" description="Helical" evidence="4">
    <location>
        <begin position="85"/>
        <end position="109"/>
    </location>
</feature>
<evidence type="ECO:0000259" key="5">
    <source>
        <dbReference type="PROSITE" id="PS50850"/>
    </source>
</evidence>
<sequence>MNNRHLASGAASASSPWRATAAGLCATLVGIGLARFAYTPLLPAVIGAHWFDASAAAYIGAANLAGYLAGALLAHPMLKVGSAAVVIRTMMLLAAAAFIACALPLSFLWFFTWRLASGVAGGVLMVLAAPTVLSHVSPSRRGLAGGVIFMGVGIGIAASGTVVPLLLEQGLQQAWLGLGALAFVLTLLAWNGWPVIPAPAAPVSVRAPRRALPLRLLYAEYGLNAVGLVPHMLFLVDFVARGLGRGVQTGAQYWVLFGVGAIIGPLITGRLADVTGFRRALRIAYALQAVAVGLPAFHLGTAGLMFSSLVVGAFTPGIVALVLGRVHELTPHDATGQKAAWSAATTSFAVMQAVAAFGLSFIFERSGGDYSVLFLLGAASLAVAFLMDFVAGTVVPEPGHPQ</sequence>
<dbReference type="Gene3D" id="1.20.1250.20">
    <property type="entry name" value="MFS general substrate transporter like domains"/>
    <property type="match status" value="2"/>
</dbReference>
<accession>A0ABY3QR92</accession>
<feature type="transmembrane region" description="Helical" evidence="4">
    <location>
        <begin position="339"/>
        <end position="362"/>
    </location>
</feature>
<gene>
    <name evidence="6" type="ORF">BjapCC829_08105</name>
</gene>
<keyword evidence="7" id="KW-1185">Reference proteome</keyword>
<protein>
    <submittedName>
        <fullName evidence="6">MFS transporter</fullName>
    </submittedName>
</protein>
<evidence type="ECO:0000256" key="2">
    <source>
        <dbReference type="ARBA" id="ARBA00022989"/>
    </source>
</evidence>
<feature type="transmembrane region" description="Helical" evidence="4">
    <location>
        <begin position="115"/>
        <end position="136"/>
    </location>
</feature>
<evidence type="ECO:0000256" key="1">
    <source>
        <dbReference type="ARBA" id="ARBA00022692"/>
    </source>
</evidence>
<feature type="transmembrane region" description="Helical" evidence="4">
    <location>
        <begin position="374"/>
        <end position="395"/>
    </location>
</feature>
<feature type="transmembrane region" description="Helical" evidence="4">
    <location>
        <begin position="217"/>
        <end position="239"/>
    </location>
</feature>
<feature type="transmembrane region" description="Helical" evidence="4">
    <location>
        <begin position="173"/>
        <end position="196"/>
    </location>
</feature>
<dbReference type="PROSITE" id="PS50850">
    <property type="entry name" value="MFS"/>
    <property type="match status" value="1"/>
</dbReference>
<dbReference type="InterPro" id="IPR020846">
    <property type="entry name" value="MFS_dom"/>
</dbReference>